<protein>
    <submittedName>
        <fullName evidence="1">Uncharacterized protein</fullName>
    </submittedName>
</protein>
<comment type="caution">
    <text evidence="1">The sequence shown here is derived from an EMBL/GenBank/DDBJ whole genome shotgun (WGS) entry which is preliminary data.</text>
</comment>
<dbReference type="Proteomes" id="UP001057402">
    <property type="component" value="Chromosome 10"/>
</dbReference>
<gene>
    <name evidence="1" type="ORF">MLD38_032549</name>
</gene>
<proteinExistence type="predicted"/>
<evidence type="ECO:0000313" key="1">
    <source>
        <dbReference type="EMBL" id="KAI4318892.1"/>
    </source>
</evidence>
<evidence type="ECO:0000313" key="2">
    <source>
        <dbReference type="Proteomes" id="UP001057402"/>
    </source>
</evidence>
<keyword evidence="2" id="KW-1185">Reference proteome</keyword>
<sequence length="246" mass="26602">MRADHNQPAACFSPVDRYSGYMEMDSEKYIHFGGGTSSGERGDQILAPIKDKQMVGDSERGKDSGNDDVPEEVILSTASFVPQELIHFLQVSCVSASGCDNRLVLEVAKAQISILFVWRNCSRKLPIYSSLFAEPDNDPEAANVDFILMSQSSDEEKGNLTNEFDALVKGSKGLLLEEIDDGEGSQVGSTEGDLSKKITSSDTIMPNLESQASAGVPMTAAEKSSDHLQPTFSQIGPTKGETKQLK</sequence>
<name>A0ACB9M412_9MYRT</name>
<dbReference type="EMBL" id="CM042889">
    <property type="protein sequence ID" value="KAI4318892.1"/>
    <property type="molecule type" value="Genomic_DNA"/>
</dbReference>
<accession>A0ACB9M412</accession>
<reference evidence="2" key="1">
    <citation type="journal article" date="2023" name="Front. Plant Sci.">
        <title>Chromosomal-level genome assembly of Melastoma candidum provides insights into trichome evolution.</title>
        <authorList>
            <person name="Zhong Y."/>
            <person name="Wu W."/>
            <person name="Sun C."/>
            <person name="Zou P."/>
            <person name="Liu Y."/>
            <person name="Dai S."/>
            <person name="Zhou R."/>
        </authorList>
    </citation>
    <scope>NUCLEOTIDE SEQUENCE [LARGE SCALE GENOMIC DNA]</scope>
</reference>
<organism evidence="1 2">
    <name type="scientific">Melastoma candidum</name>
    <dbReference type="NCBI Taxonomy" id="119954"/>
    <lineage>
        <taxon>Eukaryota</taxon>
        <taxon>Viridiplantae</taxon>
        <taxon>Streptophyta</taxon>
        <taxon>Embryophyta</taxon>
        <taxon>Tracheophyta</taxon>
        <taxon>Spermatophyta</taxon>
        <taxon>Magnoliopsida</taxon>
        <taxon>eudicotyledons</taxon>
        <taxon>Gunneridae</taxon>
        <taxon>Pentapetalae</taxon>
        <taxon>rosids</taxon>
        <taxon>malvids</taxon>
        <taxon>Myrtales</taxon>
        <taxon>Melastomataceae</taxon>
        <taxon>Melastomatoideae</taxon>
        <taxon>Melastomateae</taxon>
        <taxon>Melastoma</taxon>
    </lineage>
</organism>